<dbReference type="InterPro" id="IPR005770">
    <property type="entry name" value="PhnD"/>
</dbReference>
<evidence type="ECO:0000313" key="4">
    <source>
        <dbReference type="Proteomes" id="UP000622580"/>
    </source>
</evidence>
<dbReference type="GO" id="GO:0055085">
    <property type="term" value="P:transmembrane transport"/>
    <property type="evidence" value="ECO:0007669"/>
    <property type="project" value="InterPro"/>
</dbReference>
<evidence type="ECO:0000256" key="2">
    <source>
        <dbReference type="ARBA" id="ARBA00022729"/>
    </source>
</evidence>
<keyword evidence="2" id="KW-0732">Signal</keyword>
<reference evidence="3" key="1">
    <citation type="submission" date="2021-04" db="EMBL/GenBank/DDBJ databases">
        <title>Draft genome assembly of strain Phenylobacterium sp. 20VBR1 using MiniION and Illumina platforms.</title>
        <authorList>
            <person name="Thomas F.A."/>
            <person name="Krishnan K.P."/>
            <person name="Sinha R.K."/>
        </authorList>
    </citation>
    <scope>NUCLEOTIDE SEQUENCE</scope>
    <source>
        <strain evidence="3">20VBR1</strain>
    </source>
</reference>
<dbReference type="NCBIfam" id="TIGR01098">
    <property type="entry name" value="3A0109s03R"/>
    <property type="match status" value="1"/>
</dbReference>
<gene>
    <name evidence="3" type="ORF">JKL49_04885</name>
</gene>
<accession>A0A941CYL9</accession>
<comment type="caution">
    <text evidence="3">The sequence shown here is derived from an EMBL/GenBank/DDBJ whole genome shotgun (WGS) entry which is preliminary data.</text>
</comment>
<dbReference type="Pfam" id="PF12974">
    <property type="entry name" value="Phosphonate-bd"/>
    <property type="match status" value="1"/>
</dbReference>
<dbReference type="PANTHER" id="PTHR35841">
    <property type="entry name" value="PHOSPHONATES-BINDING PERIPLASMIC PROTEIN"/>
    <property type="match status" value="1"/>
</dbReference>
<name>A0A941CYL9_9CAUL</name>
<organism evidence="3 4">
    <name type="scientific">Phenylobacterium glaciei</name>
    <dbReference type="NCBI Taxonomy" id="2803784"/>
    <lineage>
        <taxon>Bacteria</taxon>
        <taxon>Pseudomonadati</taxon>
        <taxon>Pseudomonadota</taxon>
        <taxon>Alphaproteobacteria</taxon>
        <taxon>Caulobacterales</taxon>
        <taxon>Caulobacteraceae</taxon>
        <taxon>Phenylobacterium</taxon>
    </lineage>
</organism>
<comment type="similarity">
    <text evidence="1">Belongs to the phosphate/phosphite/phosphonate binding protein family.</text>
</comment>
<evidence type="ECO:0000313" key="3">
    <source>
        <dbReference type="EMBL" id="MBR7618717.1"/>
    </source>
</evidence>
<dbReference type="PROSITE" id="PS51257">
    <property type="entry name" value="PROKAR_LIPOPROTEIN"/>
    <property type="match status" value="1"/>
</dbReference>
<dbReference type="Gene3D" id="3.40.190.10">
    <property type="entry name" value="Periplasmic binding protein-like II"/>
    <property type="match status" value="2"/>
</dbReference>
<dbReference type="CDD" id="cd01071">
    <property type="entry name" value="PBP2_PhnD_like"/>
    <property type="match status" value="1"/>
</dbReference>
<dbReference type="SUPFAM" id="SSF53850">
    <property type="entry name" value="Periplasmic binding protein-like II"/>
    <property type="match status" value="1"/>
</dbReference>
<evidence type="ECO:0000256" key="1">
    <source>
        <dbReference type="ARBA" id="ARBA00007162"/>
    </source>
</evidence>
<sequence length="319" mass="34217">MVRSAWFSAAAALGLLAVLSGCGKKPEVVSGDWRSGIKEIRMAVSGSNDDPRMVKQRNAYQARLSAATGLPVKLYESSDYNGVIQAMSSGQVDLAQMAGGGYANVDSQIGKLAAPILTLRQAEGETGYYSALVVRADSPIRSLADMKGHSLGYVDFNSTSGYLVPRAKFREQGIDPDTYFSKISFAGGHTQAVMALANGQFDAAILQASGGDPVHGFSRGALQTMARRKLVNLKDFRIIWTAGPIPSEAFVVRTDRPQPMVDIVRGAMGALPYDEPDLWLQVGQLDGSAYTSVTRDHYKDIIALRAADIAQRRGQGGRP</sequence>
<dbReference type="EMBL" id="JAGSGD010000001">
    <property type="protein sequence ID" value="MBR7618717.1"/>
    <property type="molecule type" value="Genomic_DNA"/>
</dbReference>
<dbReference type="RefSeq" id="WP_215338603.1">
    <property type="nucleotide sequence ID" value="NZ_JAGSGD010000001.1"/>
</dbReference>
<dbReference type="PANTHER" id="PTHR35841:SF1">
    <property type="entry name" value="PHOSPHONATES-BINDING PERIPLASMIC PROTEIN"/>
    <property type="match status" value="1"/>
</dbReference>
<proteinExistence type="inferred from homology"/>
<keyword evidence="4" id="KW-1185">Reference proteome</keyword>
<protein>
    <submittedName>
        <fullName evidence="3">Phosphate/phosphite/phosphonate ABC transporter substrate-binding protein</fullName>
    </submittedName>
</protein>
<dbReference type="GO" id="GO:0043190">
    <property type="term" value="C:ATP-binding cassette (ABC) transporter complex"/>
    <property type="evidence" value="ECO:0007669"/>
    <property type="project" value="InterPro"/>
</dbReference>
<dbReference type="AlphaFoldDB" id="A0A941CYL9"/>
<dbReference type="Proteomes" id="UP000622580">
    <property type="component" value="Unassembled WGS sequence"/>
</dbReference>